<organism evidence="2">
    <name type="scientific">Arion vulgaris</name>
    <dbReference type="NCBI Taxonomy" id="1028688"/>
    <lineage>
        <taxon>Eukaryota</taxon>
        <taxon>Metazoa</taxon>
        <taxon>Spiralia</taxon>
        <taxon>Lophotrochozoa</taxon>
        <taxon>Mollusca</taxon>
        <taxon>Gastropoda</taxon>
        <taxon>Heterobranchia</taxon>
        <taxon>Euthyneura</taxon>
        <taxon>Panpulmonata</taxon>
        <taxon>Eupulmonata</taxon>
        <taxon>Stylommatophora</taxon>
        <taxon>Helicina</taxon>
        <taxon>Arionoidea</taxon>
        <taxon>Arionidae</taxon>
        <taxon>Arion</taxon>
    </lineage>
</organism>
<gene>
    <name evidence="2" type="primary">ORF23551</name>
</gene>
<sequence>YLTEQSVPKQKGSHLPSQVSPDNHAVSAAAASEINVPSSSTRAPKLRPVLYKSADQDVEFINEGLLSHTHQISGVSQKYQTAEQVSAQLPRHVPSFKKVYVREIDTSDDSINDDDLLSEWPGQEINNIDASSTNTVHTVLKQNPVSFLNKDLMIPLPGDSGDLTDVTQRLRPAEQSINSGSNIVSVANAKTASSAHLGSASVLLEDVPRKLPLSHSRMKSPLRMLVSPTAKQFQSQEEQ</sequence>
<feature type="region of interest" description="Disordered" evidence="1">
    <location>
        <begin position="1"/>
        <end position="41"/>
    </location>
</feature>
<protein>
    <submittedName>
        <fullName evidence="2">Uncharacterized protein</fullName>
    </submittedName>
</protein>
<dbReference type="EMBL" id="HACG01007882">
    <property type="protein sequence ID" value="CEK54747.1"/>
    <property type="molecule type" value="Transcribed_RNA"/>
</dbReference>
<feature type="non-terminal residue" evidence="2">
    <location>
        <position position="239"/>
    </location>
</feature>
<dbReference type="AlphaFoldDB" id="A0A0B6YEU8"/>
<evidence type="ECO:0000256" key="1">
    <source>
        <dbReference type="SAM" id="MobiDB-lite"/>
    </source>
</evidence>
<feature type="non-terminal residue" evidence="2">
    <location>
        <position position="1"/>
    </location>
</feature>
<reference evidence="2" key="1">
    <citation type="submission" date="2014-12" db="EMBL/GenBank/DDBJ databases">
        <title>Insight into the proteome of Arion vulgaris.</title>
        <authorList>
            <person name="Aradska J."/>
            <person name="Bulat T."/>
            <person name="Smidak R."/>
            <person name="Sarate P."/>
            <person name="Gangsoo J."/>
            <person name="Sialana F."/>
            <person name="Bilban M."/>
            <person name="Lubec G."/>
        </authorList>
    </citation>
    <scope>NUCLEOTIDE SEQUENCE</scope>
    <source>
        <tissue evidence="2">Skin</tissue>
    </source>
</reference>
<accession>A0A0B6YEU8</accession>
<name>A0A0B6YEU8_9EUPU</name>
<evidence type="ECO:0000313" key="2">
    <source>
        <dbReference type="EMBL" id="CEK54747.1"/>
    </source>
</evidence>
<proteinExistence type="predicted"/>